<comment type="caution">
    <text evidence="1">The sequence shown here is derived from an EMBL/GenBank/DDBJ whole genome shotgun (WGS) entry which is preliminary data.</text>
</comment>
<evidence type="ECO:0000313" key="1">
    <source>
        <dbReference type="EMBL" id="GMI25054.1"/>
    </source>
</evidence>
<reference evidence="1 2" key="1">
    <citation type="journal article" date="2023" name="Commun. Biol.">
        <title>Genome analysis of Parmales, the sister group of diatoms, reveals the evolutionary specialization of diatoms from phago-mixotrophs to photoautotrophs.</title>
        <authorList>
            <person name="Ban H."/>
            <person name="Sato S."/>
            <person name="Yoshikawa S."/>
            <person name="Yamada K."/>
            <person name="Nakamura Y."/>
            <person name="Ichinomiya M."/>
            <person name="Sato N."/>
            <person name="Blanc-Mathieu R."/>
            <person name="Endo H."/>
            <person name="Kuwata A."/>
            <person name="Ogata H."/>
        </authorList>
    </citation>
    <scope>NUCLEOTIDE SEQUENCE [LARGE SCALE GENOMIC DNA]</scope>
</reference>
<evidence type="ECO:0000313" key="2">
    <source>
        <dbReference type="Proteomes" id="UP001165060"/>
    </source>
</evidence>
<dbReference type="EMBL" id="BRYB01004060">
    <property type="protein sequence ID" value="GMI25054.1"/>
    <property type="molecule type" value="Genomic_DNA"/>
</dbReference>
<accession>A0ABQ6MF39</accession>
<dbReference type="SUPFAM" id="SSF56235">
    <property type="entry name" value="N-terminal nucleophile aminohydrolases (Ntn hydrolases)"/>
    <property type="match status" value="1"/>
</dbReference>
<keyword evidence="2" id="KW-1185">Reference proteome</keyword>
<protein>
    <submittedName>
        <fullName evidence="1">Uncharacterized protein</fullName>
    </submittedName>
</protein>
<sequence length="261" mass="27062">FSPYSEPSGCTLGLAGQDFCVLASLPGPRSAPRAYHNFTVTCSDGLVSTIIHGSPNDAEFLARVISETSSTTHPTFASASAFTSPPPATSSPLSCARLVHLVGSLQYSRRSFPLYCSVVCAVFPGPGGAGKPSLVTFDAVGSYEQVGHAAVNADATIDDVFQSLGGGEVITATVDIGDEESGEEEGEEGGALPLALLAPLNHVPRLPAGVGMERARDELLRRLGGVLDARGAEDEEAEGKAQVLIVDESGVRWEGHDLLTP</sequence>
<dbReference type="Gene3D" id="3.60.20.10">
    <property type="entry name" value="Glutamine Phosphoribosylpyrophosphate, subunit 1, domain 1"/>
    <property type="match status" value="1"/>
</dbReference>
<feature type="non-terminal residue" evidence="1">
    <location>
        <position position="1"/>
    </location>
</feature>
<gene>
    <name evidence="1" type="ORF">TeGR_g1154</name>
</gene>
<organism evidence="1 2">
    <name type="scientific">Tetraparma gracilis</name>
    <dbReference type="NCBI Taxonomy" id="2962635"/>
    <lineage>
        <taxon>Eukaryota</taxon>
        <taxon>Sar</taxon>
        <taxon>Stramenopiles</taxon>
        <taxon>Ochrophyta</taxon>
        <taxon>Bolidophyceae</taxon>
        <taxon>Parmales</taxon>
        <taxon>Triparmaceae</taxon>
        <taxon>Tetraparma</taxon>
    </lineage>
</organism>
<dbReference type="Proteomes" id="UP001165060">
    <property type="component" value="Unassembled WGS sequence"/>
</dbReference>
<name>A0ABQ6MF39_9STRA</name>
<proteinExistence type="predicted"/>
<dbReference type="InterPro" id="IPR029055">
    <property type="entry name" value="Ntn_hydrolases_N"/>
</dbReference>